<sequence length="66" mass="7218">MGVFGLDEVLLADQAWRVARVEVARLAQLREEAVRAALEAGESPTVLGKELGISRQRVYALAGPKW</sequence>
<reference evidence="2" key="1">
    <citation type="journal article" date="2019" name="Int. J. Syst. Evol. Microbiol.">
        <title>The Global Catalogue of Microorganisms (GCM) 10K type strain sequencing project: providing services to taxonomists for standard genome sequencing and annotation.</title>
        <authorList>
            <consortium name="The Broad Institute Genomics Platform"/>
            <consortium name="The Broad Institute Genome Sequencing Center for Infectious Disease"/>
            <person name="Wu L."/>
            <person name="Ma J."/>
        </authorList>
    </citation>
    <scope>NUCLEOTIDE SEQUENCE [LARGE SCALE GENOMIC DNA]</scope>
    <source>
        <strain evidence="2">CGMCC 1.3685</strain>
    </source>
</reference>
<proteinExistence type="predicted"/>
<protein>
    <recommendedName>
        <fullName evidence="3">Helix-turn-helix domain-containing protein</fullName>
    </recommendedName>
</protein>
<accession>A0ABQ2DHW3</accession>
<name>A0ABQ2DHW3_9MICC</name>
<evidence type="ECO:0000313" key="2">
    <source>
        <dbReference type="Proteomes" id="UP000606115"/>
    </source>
</evidence>
<gene>
    <name evidence="1" type="ORF">GCM10007173_13500</name>
</gene>
<evidence type="ECO:0000313" key="1">
    <source>
        <dbReference type="EMBL" id="GGJ55942.1"/>
    </source>
</evidence>
<organism evidence="1 2">
    <name type="scientific">Glutamicibacter ardleyensis</name>
    <dbReference type="NCBI Taxonomy" id="225894"/>
    <lineage>
        <taxon>Bacteria</taxon>
        <taxon>Bacillati</taxon>
        <taxon>Actinomycetota</taxon>
        <taxon>Actinomycetes</taxon>
        <taxon>Micrococcales</taxon>
        <taxon>Micrococcaceae</taxon>
        <taxon>Glutamicibacter</taxon>
    </lineage>
</organism>
<dbReference type="EMBL" id="BMKX01000002">
    <property type="protein sequence ID" value="GGJ55942.1"/>
    <property type="molecule type" value="Genomic_DNA"/>
</dbReference>
<keyword evidence="2" id="KW-1185">Reference proteome</keyword>
<evidence type="ECO:0008006" key="3">
    <source>
        <dbReference type="Google" id="ProtNLM"/>
    </source>
</evidence>
<comment type="caution">
    <text evidence="1">The sequence shown here is derived from an EMBL/GenBank/DDBJ whole genome shotgun (WGS) entry which is preliminary data.</text>
</comment>
<dbReference type="Proteomes" id="UP000606115">
    <property type="component" value="Unassembled WGS sequence"/>
</dbReference>